<reference evidence="1 2" key="1">
    <citation type="submission" date="2016-10" db="EMBL/GenBank/DDBJ databases">
        <authorList>
            <person name="de Groot N.N."/>
        </authorList>
    </citation>
    <scope>NUCLEOTIDE SEQUENCE [LARGE SCALE GENOMIC DNA]</scope>
    <source>
        <strain evidence="1 2">CGMCC 4.6533</strain>
    </source>
</reference>
<protein>
    <submittedName>
        <fullName evidence="1">Uncharacterized protein</fullName>
    </submittedName>
</protein>
<keyword evidence="2" id="KW-1185">Reference proteome</keyword>
<evidence type="ECO:0000313" key="1">
    <source>
        <dbReference type="EMBL" id="SDK36187.1"/>
    </source>
</evidence>
<evidence type="ECO:0000313" key="2">
    <source>
        <dbReference type="Proteomes" id="UP000199202"/>
    </source>
</evidence>
<dbReference type="Proteomes" id="UP000199202">
    <property type="component" value="Unassembled WGS sequence"/>
</dbReference>
<dbReference type="EMBL" id="FNDJ01000015">
    <property type="protein sequence ID" value="SDK36187.1"/>
    <property type="molecule type" value="Genomic_DNA"/>
</dbReference>
<proteinExistence type="predicted"/>
<dbReference type="STRING" id="633440.SAMN05421869_115199"/>
<sequence length="36" mass="3763">MENKPFIAEIAEPVTVKGPGRDPVTGVVVIKILSAS</sequence>
<accession>A0A1G9B9K3</accession>
<dbReference type="AlphaFoldDB" id="A0A1G9B9K3"/>
<name>A0A1G9B9K3_9ACTN</name>
<gene>
    <name evidence="1" type="ORF">SAMN05421869_115199</name>
</gene>
<organism evidence="1 2">
    <name type="scientific">Nonomuraea jiangxiensis</name>
    <dbReference type="NCBI Taxonomy" id="633440"/>
    <lineage>
        <taxon>Bacteria</taxon>
        <taxon>Bacillati</taxon>
        <taxon>Actinomycetota</taxon>
        <taxon>Actinomycetes</taxon>
        <taxon>Streptosporangiales</taxon>
        <taxon>Streptosporangiaceae</taxon>
        <taxon>Nonomuraea</taxon>
    </lineage>
</organism>